<evidence type="ECO:0000256" key="1">
    <source>
        <dbReference type="SAM" id="SignalP"/>
    </source>
</evidence>
<organism evidence="3 5">
    <name type="scientific">Legionella adelaidensis</name>
    <dbReference type="NCBI Taxonomy" id="45056"/>
    <lineage>
        <taxon>Bacteria</taxon>
        <taxon>Pseudomonadati</taxon>
        <taxon>Pseudomonadota</taxon>
        <taxon>Gammaproteobacteria</taxon>
        <taxon>Legionellales</taxon>
        <taxon>Legionellaceae</taxon>
        <taxon>Legionella</taxon>
    </lineage>
</organism>
<evidence type="ECO:0000313" key="3">
    <source>
        <dbReference type="EMBL" id="KTC64480.1"/>
    </source>
</evidence>
<sequence>MKKVIGFVCLSLLLTGCAVKTPVDHQYKLDAFSSKSYLASGRGISIMVSQPEAVGGYQTEQMLYQKKPYELQAFVKNAWVAPPASMLFPLVMQSLQKTGYFHAVSSAPYADKADYRLDVQLLELQQNFLCKPSFVELVVKVVLTRMEDDQVVASRIFSHRVKAPQDTPYGGVVAANQATREFTGALTQFVIAKIQKNQ</sequence>
<keyword evidence="4" id="KW-0614">Plasmid</keyword>
<evidence type="ECO:0000313" key="4">
    <source>
        <dbReference type="EMBL" id="VEH85848.1"/>
    </source>
</evidence>
<dbReference type="SUPFAM" id="SSF159594">
    <property type="entry name" value="XCC0632-like"/>
    <property type="match status" value="1"/>
</dbReference>
<dbReference type="Proteomes" id="UP000054859">
    <property type="component" value="Unassembled WGS sequence"/>
</dbReference>
<name>A0A0W0R074_9GAMM</name>
<reference evidence="3 5" key="1">
    <citation type="submission" date="2015-11" db="EMBL/GenBank/DDBJ databases">
        <title>Identification of large and diverse effector repertoires of 38 Legionella species.</title>
        <authorList>
            <person name="Burstein D."/>
            <person name="Amaro F."/>
            <person name="Zusman T."/>
            <person name="Lifshitz Z."/>
            <person name="Cohen O."/>
            <person name="Gilbert J.A."/>
            <person name="Pupko T."/>
            <person name="Shuman H.A."/>
            <person name="Segal G."/>
        </authorList>
    </citation>
    <scope>NUCLEOTIDE SEQUENCE [LARGE SCALE GENOMIC DNA]</scope>
    <source>
        <strain evidence="3 5">1762-AUS-E</strain>
    </source>
</reference>
<dbReference type="EMBL" id="LR134433">
    <property type="protein sequence ID" value="VEH85848.1"/>
    <property type="molecule type" value="Genomic_DNA"/>
</dbReference>
<proteinExistence type="predicted"/>
<geneLocation type="plasmid" evidence="4 6">
    <name>24</name>
</geneLocation>
<dbReference type="STRING" id="45056.Lade_1774"/>
<accession>A0A0W0R074</accession>
<dbReference type="Pfam" id="PF03886">
    <property type="entry name" value="ABC_trans_aux"/>
    <property type="match status" value="1"/>
</dbReference>
<keyword evidence="5" id="KW-1185">Reference proteome</keyword>
<keyword evidence="1" id="KW-0732">Signal</keyword>
<dbReference type="AlphaFoldDB" id="A0A0W0R074"/>
<protein>
    <submittedName>
        <fullName evidence="4">ABC transporter auxiliary component</fullName>
    </submittedName>
    <submittedName>
        <fullName evidence="3">Transport protein</fullName>
    </submittedName>
</protein>
<evidence type="ECO:0000313" key="5">
    <source>
        <dbReference type="Proteomes" id="UP000054859"/>
    </source>
</evidence>
<reference evidence="4 6" key="2">
    <citation type="submission" date="2018-12" db="EMBL/GenBank/DDBJ databases">
        <authorList>
            <consortium name="Pathogen Informatics"/>
        </authorList>
    </citation>
    <scope>NUCLEOTIDE SEQUENCE [LARGE SCALE GENOMIC DNA]</scope>
    <source>
        <strain evidence="4 6">NCTC12735</strain>
        <plasmid evidence="6">24</plasmid>
    </source>
</reference>
<dbReference type="EMBL" id="LNKA01000019">
    <property type="protein sequence ID" value="KTC64480.1"/>
    <property type="molecule type" value="Genomic_DNA"/>
</dbReference>
<dbReference type="OrthoDB" id="5624722at2"/>
<evidence type="ECO:0000259" key="2">
    <source>
        <dbReference type="Pfam" id="PF03886"/>
    </source>
</evidence>
<feature type="chain" id="PRO_5033727730" evidence="1">
    <location>
        <begin position="21"/>
        <end position="198"/>
    </location>
</feature>
<feature type="domain" description="ABC-type transport auxiliary lipoprotein component" evidence="2">
    <location>
        <begin position="27"/>
        <end position="181"/>
    </location>
</feature>
<gene>
    <name evidence="3" type="ORF">Lade_1774</name>
    <name evidence="4" type="ORF">NCTC12735_01490</name>
</gene>
<dbReference type="Gene3D" id="3.40.50.10610">
    <property type="entry name" value="ABC-type transport auxiliary lipoprotein component"/>
    <property type="match status" value="1"/>
</dbReference>
<dbReference type="KEGG" id="ladl:NCTC12735_01490"/>
<dbReference type="PROSITE" id="PS51257">
    <property type="entry name" value="PROKAR_LIPOPROTEIN"/>
    <property type="match status" value="1"/>
</dbReference>
<evidence type="ECO:0000313" key="6">
    <source>
        <dbReference type="Proteomes" id="UP000281170"/>
    </source>
</evidence>
<feature type="signal peptide" evidence="1">
    <location>
        <begin position="1"/>
        <end position="20"/>
    </location>
</feature>
<dbReference type="Proteomes" id="UP000281170">
    <property type="component" value="Plasmid 24"/>
</dbReference>
<dbReference type="InterPro" id="IPR005586">
    <property type="entry name" value="ABC_trans_aux"/>
</dbReference>
<dbReference type="PATRIC" id="fig|45056.6.peg.1832"/>